<dbReference type="Proteomes" id="UP000585638">
    <property type="component" value="Unassembled WGS sequence"/>
</dbReference>
<gene>
    <name evidence="2" type="ORF">BJ998_007225</name>
</gene>
<dbReference type="RefSeq" id="WP_184867739.1">
    <property type="nucleotide sequence ID" value="NZ_JACHIR010000001.1"/>
</dbReference>
<name>A0A7W9KQC2_9PSEU</name>
<organism evidence="2 3">
    <name type="scientific">Kutzneria kofuensis</name>
    <dbReference type="NCBI Taxonomy" id="103725"/>
    <lineage>
        <taxon>Bacteria</taxon>
        <taxon>Bacillati</taxon>
        <taxon>Actinomycetota</taxon>
        <taxon>Actinomycetes</taxon>
        <taxon>Pseudonocardiales</taxon>
        <taxon>Pseudonocardiaceae</taxon>
        <taxon>Kutzneria</taxon>
    </lineage>
</organism>
<keyword evidence="1" id="KW-0812">Transmembrane</keyword>
<sequence>MATEPKTLTPPPAILGAFGLWLVSTALGVVTAILVLTEKDTLVAGIKAAGGSLSDAQVDSAATVAITMLVVVAIVFAALYLWLAFKLKAGRNWARVTLAVLTVLHLVTLFLQGAVTLSYVDTVIQVAAVVLSFLPASNAYVAARRLNP</sequence>
<dbReference type="EMBL" id="JACHIR010000001">
    <property type="protein sequence ID" value="MBB5896029.1"/>
    <property type="molecule type" value="Genomic_DNA"/>
</dbReference>
<feature type="transmembrane region" description="Helical" evidence="1">
    <location>
        <begin position="61"/>
        <end position="84"/>
    </location>
</feature>
<proteinExistence type="predicted"/>
<accession>A0A7W9KQC2</accession>
<protein>
    <submittedName>
        <fullName evidence="2">Heme/copper-type cytochrome/quinol oxidase subunit 2</fullName>
    </submittedName>
</protein>
<feature type="transmembrane region" description="Helical" evidence="1">
    <location>
        <begin position="12"/>
        <end position="36"/>
    </location>
</feature>
<comment type="caution">
    <text evidence="2">The sequence shown here is derived from an EMBL/GenBank/DDBJ whole genome shotgun (WGS) entry which is preliminary data.</text>
</comment>
<feature type="transmembrane region" description="Helical" evidence="1">
    <location>
        <begin position="123"/>
        <end position="143"/>
    </location>
</feature>
<evidence type="ECO:0000313" key="2">
    <source>
        <dbReference type="EMBL" id="MBB5896029.1"/>
    </source>
</evidence>
<keyword evidence="1" id="KW-1133">Transmembrane helix</keyword>
<dbReference type="AlphaFoldDB" id="A0A7W9KQC2"/>
<evidence type="ECO:0000256" key="1">
    <source>
        <dbReference type="SAM" id="Phobius"/>
    </source>
</evidence>
<feature type="transmembrane region" description="Helical" evidence="1">
    <location>
        <begin position="96"/>
        <end position="117"/>
    </location>
</feature>
<keyword evidence="3" id="KW-1185">Reference proteome</keyword>
<evidence type="ECO:0000313" key="3">
    <source>
        <dbReference type="Proteomes" id="UP000585638"/>
    </source>
</evidence>
<reference evidence="2 3" key="1">
    <citation type="submission" date="2020-08" db="EMBL/GenBank/DDBJ databases">
        <title>Sequencing the genomes of 1000 actinobacteria strains.</title>
        <authorList>
            <person name="Klenk H.-P."/>
        </authorList>
    </citation>
    <scope>NUCLEOTIDE SEQUENCE [LARGE SCALE GENOMIC DNA]</scope>
    <source>
        <strain evidence="2 3">DSM 43851</strain>
    </source>
</reference>
<keyword evidence="1" id="KW-0472">Membrane</keyword>